<name>A0AA44F6Q3_AGRTU</name>
<evidence type="ECO:0000259" key="3">
    <source>
        <dbReference type="Pfam" id="PF01464"/>
    </source>
</evidence>
<accession>A0AA44F6Q3</accession>
<dbReference type="SUPFAM" id="SSF53955">
    <property type="entry name" value="Lysozyme-like"/>
    <property type="match status" value="1"/>
</dbReference>
<organism evidence="4 5">
    <name type="scientific">Agrobacterium tumefaciens</name>
    <dbReference type="NCBI Taxonomy" id="358"/>
    <lineage>
        <taxon>Bacteria</taxon>
        <taxon>Pseudomonadati</taxon>
        <taxon>Pseudomonadota</taxon>
        <taxon>Alphaproteobacteria</taxon>
        <taxon>Hyphomicrobiales</taxon>
        <taxon>Rhizobiaceae</taxon>
        <taxon>Rhizobium/Agrobacterium group</taxon>
        <taxon>Agrobacterium</taxon>
        <taxon>Agrobacterium tumefaciens complex</taxon>
    </lineage>
</organism>
<dbReference type="CDD" id="cd00254">
    <property type="entry name" value="LT-like"/>
    <property type="match status" value="1"/>
</dbReference>
<dbReference type="InterPro" id="IPR023346">
    <property type="entry name" value="Lysozyme-like_dom_sf"/>
</dbReference>
<comment type="similarity">
    <text evidence="2">Belongs to the virb1 family.</text>
</comment>
<evidence type="ECO:0000256" key="1">
    <source>
        <dbReference type="ARBA" id="ARBA00007734"/>
    </source>
</evidence>
<dbReference type="Pfam" id="PF01464">
    <property type="entry name" value="SLT"/>
    <property type="match status" value="1"/>
</dbReference>
<dbReference type="InterPro" id="IPR008258">
    <property type="entry name" value="Transglycosylase_SLT_dom_1"/>
</dbReference>
<evidence type="ECO:0000256" key="2">
    <source>
        <dbReference type="ARBA" id="ARBA00009387"/>
    </source>
</evidence>
<proteinExistence type="inferred from homology"/>
<dbReference type="RefSeq" id="WP_174019052.1">
    <property type="nucleotide sequence ID" value="NZ_JAAMAW010000021.1"/>
</dbReference>
<sequence>MTAAEIEDLVGRTAQTYGIDPGLAKAIAWTESRFDRNRNSQQGARGPMQLMPATAEELGVIEICDPVANIDGGIRHLKLMLDEFQNPILAAAAYNAGAQAVYDNGGVPPFGETVRYVADVINRQMGLQVQRNKRTRGTTGGTEPLSANEIPNDVIGARESRFIKGVMQF</sequence>
<dbReference type="Gene3D" id="1.10.530.10">
    <property type="match status" value="1"/>
</dbReference>
<dbReference type="EMBL" id="JAAMAY010000027">
    <property type="protein sequence ID" value="NTC29795.1"/>
    <property type="molecule type" value="Genomic_DNA"/>
</dbReference>
<dbReference type="AlphaFoldDB" id="A0AA44F6Q3"/>
<evidence type="ECO:0000313" key="5">
    <source>
        <dbReference type="Proteomes" id="UP000702952"/>
    </source>
</evidence>
<protein>
    <submittedName>
        <fullName evidence="4">Lytic transglycosylase domain-containing protein</fullName>
    </submittedName>
</protein>
<gene>
    <name evidence="4" type="ORF">G6M46_16815</name>
</gene>
<comment type="caution">
    <text evidence="4">The sequence shown here is derived from an EMBL/GenBank/DDBJ whole genome shotgun (WGS) entry which is preliminary data.</text>
</comment>
<feature type="domain" description="Transglycosylase SLT" evidence="3">
    <location>
        <begin position="10"/>
        <end position="103"/>
    </location>
</feature>
<comment type="similarity">
    <text evidence="1">Belongs to the transglycosylase Slt family.</text>
</comment>
<dbReference type="PANTHER" id="PTHR37423:SF2">
    <property type="entry name" value="MEMBRANE-BOUND LYTIC MUREIN TRANSGLYCOSYLASE C"/>
    <property type="match status" value="1"/>
</dbReference>
<reference evidence="4" key="1">
    <citation type="journal article" date="2020" name="Science">
        <title>Unexpected conservation and global transmission of agrobacterial virulence plasmids.</title>
        <authorList>
            <person name="Weisberg A.J."/>
            <person name="Davis E.W. 2nd"/>
            <person name="Tabima J."/>
            <person name="Belcher M.S."/>
            <person name="Miller M."/>
            <person name="Kuo C.H."/>
            <person name="Loper J.E."/>
            <person name="Grunwald N.J."/>
            <person name="Putnam M.L."/>
            <person name="Chang J.H."/>
        </authorList>
    </citation>
    <scope>NUCLEOTIDE SEQUENCE</scope>
    <source>
        <strain evidence="4">17-1853-1a</strain>
    </source>
</reference>
<dbReference type="PANTHER" id="PTHR37423">
    <property type="entry name" value="SOLUBLE LYTIC MUREIN TRANSGLYCOSYLASE-RELATED"/>
    <property type="match status" value="1"/>
</dbReference>
<evidence type="ECO:0000313" key="4">
    <source>
        <dbReference type="EMBL" id="NTC29795.1"/>
    </source>
</evidence>
<dbReference type="Proteomes" id="UP000702952">
    <property type="component" value="Unassembled WGS sequence"/>
</dbReference>